<dbReference type="FunFam" id="2.30.42.10:FF:000107">
    <property type="entry name" value="26S proteasome non-ATPase regulatory subunit 9"/>
    <property type="match status" value="1"/>
</dbReference>
<evidence type="ECO:0000313" key="6">
    <source>
        <dbReference type="EMBL" id="RXI05569.1"/>
    </source>
</evidence>
<feature type="binding site" evidence="2">
    <location>
        <position position="599"/>
    </location>
    <ligand>
        <name>Zn(2+)</name>
        <dbReference type="ChEBI" id="CHEBI:29105"/>
    </ligand>
</feature>
<gene>
    <name evidence="6" type="ORF">DVH24_017611</name>
</gene>
<dbReference type="Gene3D" id="6.10.140.1710">
    <property type="match status" value="1"/>
</dbReference>
<dbReference type="InterPro" id="IPR036034">
    <property type="entry name" value="PDZ_sf"/>
</dbReference>
<feature type="compositionally biased region" description="Polar residues" evidence="4">
    <location>
        <begin position="329"/>
        <end position="338"/>
    </location>
</feature>
<dbReference type="EMBL" id="RDQH01000328">
    <property type="protein sequence ID" value="RXI05569.1"/>
    <property type="molecule type" value="Genomic_DNA"/>
</dbReference>
<dbReference type="GO" id="GO:0008725">
    <property type="term" value="F:DNA-3-methyladenine glycosylase activity"/>
    <property type="evidence" value="ECO:0007669"/>
    <property type="project" value="InterPro"/>
</dbReference>
<feature type="compositionally biased region" description="Basic and acidic residues" evidence="4">
    <location>
        <begin position="611"/>
        <end position="627"/>
    </location>
</feature>
<protein>
    <recommendedName>
        <fullName evidence="5">Nas2 N-terminal domain-containing protein</fullName>
    </recommendedName>
</protein>
<feature type="region of interest" description="Disordered" evidence="4">
    <location>
        <begin position="611"/>
        <end position="630"/>
    </location>
</feature>
<feature type="compositionally biased region" description="Polar residues" evidence="4">
    <location>
        <begin position="365"/>
        <end position="390"/>
    </location>
</feature>
<keyword evidence="2" id="KW-0479">Metal-binding</keyword>
<dbReference type="Pfam" id="PF18265">
    <property type="entry name" value="Nas2_N"/>
    <property type="match status" value="1"/>
</dbReference>
<proteinExistence type="predicted"/>
<evidence type="ECO:0000256" key="1">
    <source>
        <dbReference type="ARBA" id="ARBA00023186"/>
    </source>
</evidence>
<feature type="region of interest" description="Disordered" evidence="4">
    <location>
        <begin position="365"/>
        <end position="422"/>
    </location>
</feature>
<dbReference type="Gene3D" id="2.30.42.10">
    <property type="match status" value="1"/>
</dbReference>
<feature type="binding site" evidence="2">
    <location>
        <position position="437"/>
    </location>
    <ligand>
        <name>Zn(2+)</name>
        <dbReference type="ChEBI" id="CHEBI:29105"/>
    </ligand>
</feature>
<name>A0A498KBM4_MALDO</name>
<dbReference type="STRING" id="3750.A0A498KBM4"/>
<feature type="region of interest" description="Disordered" evidence="4">
    <location>
        <begin position="284"/>
        <end position="346"/>
    </location>
</feature>
<sequence>MVRTNLKGETMGLMEKRTALEAEMNAIIKRLTQPGGPGISGNLLDSEGFPREDIDIPAVRAERRRLAELRNDHKEVTEKLNRNIEVLHSARLTPKQSSLKDSDGQSASVVNVVASASSTNVHTGSTNTMDVDVIVSVPFALVDEIADDSPAAEDGLQLGDQIVKFGSVENGDNLLQKLASEAQANQGRGIPVILVRQGAQVNLTMTPRTWQGRGLLGFIAAASSSFVNRVALTNEKFFGVIVTPLYVINNALVTEIFRIWCSTKGVISMSGAPRVRSINVADSESRPVLGPAGNKAGTFSSRKPASKPLRKAEKLGKEVKSAEEKKTRQSSMHTTSPQPHSPKVHSVLRRHEQLLHSNLSLNASCSSDASTDSFHSRSSTGRLIRSNSVGSGRKQYVSKPRSVVSDGGLDSPHDGSQSKKRCAWVTPNTDPCYAAFHDEEWGLPVHDDKKLFELLVLSGALAELSWPAILSKKHIFREVFAHFDPIAVSKLNEKKLIAPGSAASSLLSEPKLRAVIENARQATKVIEEFGSFDKYIWSFVNNKPIVSRFRYPRQVPAKTPKADVISKDLVRRGFRSVGPTVVYSFMQVAGITNDHLIGCFRFQECVNAAEGKGENGTKDEAGKKTENGIESELSVAIDELSFSSDL</sequence>
<dbReference type="PANTHER" id="PTHR31116">
    <property type="entry name" value="OS04G0501200 PROTEIN"/>
    <property type="match status" value="1"/>
</dbReference>
<evidence type="ECO:0000256" key="4">
    <source>
        <dbReference type="SAM" id="MobiDB-lite"/>
    </source>
</evidence>
<evidence type="ECO:0000256" key="3">
    <source>
        <dbReference type="SAM" id="Coils"/>
    </source>
</evidence>
<feature type="coiled-coil region" evidence="3">
    <location>
        <begin position="59"/>
        <end position="86"/>
    </location>
</feature>
<dbReference type="InterPro" id="IPR005019">
    <property type="entry name" value="Adenine_glyco"/>
</dbReference>
<keyword evidence="3" id="KW-0175">Coiled coil</keyword>
<evidence type="ECO:0000259" key="5">
    <source>
        <dbReference type="Pfam" id="PF18265"/>
    </source>
</evidence>
<feature type="compositionally biased region" description="Basic and acidic residues" evidence="4">
    <location>
        <begin position="310"/>
        <end position="327"/>
    </location>
</feature>
<dbReference type="AlphaFoldDB" id="A0A498KBM4"/>
<keyword evidence="7" id="KW-1185">Reference proteome</keyword>
<dbReference type="Proteomes" id="UP000290289">
    <property type="component" value="Chromosome 2"/>
</dbReference>
<dbReference type="PANTHER" id="PTHR31116:SF5">
    <property type="entry name" value="OS06G0649800 PROTEIN"/>
    <property type="match status" value="1"/>
</dbReference>
<evidence type="ECO:0000256" key="2">
    <source>
        <dbReference type="PIRSR" id="PIRSR605019-1"/>
    </source>
</evidence>
<feature type="domain" description="Nas2 N-terminal" evidence="5">
    <location>
        <begin position="13"/>
        <end position="89"/>
    </location>
</feature>
<evidence type="ECO:0000313" key="7">
    <source>
        <dbReference type="Proteomes" id="UP000290289"/>
    </source>
</evidence>
<organism evidence="6 7">
    <name type="scientific">Malus domestica</name>
    <name type="common">Apple</name>
    <name type="synonym">Pyrus malus</name>
    <dbReference type="NCBI Taxonomy" id="3750"/>
    <lineage>
        <taxon>Eukaryota</taxon>
        <taxon>Viridiplantae</taxon>
        <taxon>Streptophyta</taxon>
        <taxon>Embryophyta</taxon>
        <taxon>Tracheophyta</taxon>
        <taxon>Spermatophyta</taxon>
        <taxon>Magnoliopsida</taxon>
        <taxon>eudicotyledons</taxon>
        <taxon>Gunneridae</taxon>
        <taxon>Pentapetalae</taxon>
        <taxon>rosids</taxon>
        <taxon>fabids</taxon>
        <taxon>Rosales</taxon>
        <taxon>Rosaceae</taxon>
        <taxon>Amygdaloideae</taxon>
        <taxon>Maleae</taxon>
        <taxon>Malus</taxon>
    </lineage>
</organism>
<comment type="caution">
    <text evidence="6">The sequence shown here is derived from an EMBL/GenBank/DDBJ whole genome shotgun (WGS) entry which is preliminary data.</text>
</comment>
<keyword evidence="1" id="KW-0143">Chaperone</keyword>
<keyword evidence="2" id="KW-0862">Zinc</keyword>
<reference evidence="6 7" key="1">
    <citation type="submission" date="2018-10" db="EMBL/GenBank/DDBJ databases">
        <title>A high-quality apple genome assembly.</title>
        <authorList>
            <person name="Hu J."/>
        </authorList>
    </citation>
    <scope>NUCLEOTIDE SEQUENCE [LARGE SCALE GENOMIC DNA]</scope>
    <source>
        <strain evidence="7">cv. HFTH1</strain>
        <tissue evidence="6">Young leaf</tissue>
    </source>
</reference>
<dbReference type="GO" id="GO:0006284">
    <property type="term" value="P:base-excision repair"/>
    <property type="evidence" value="ECO:0007669"/>
    <property type="project" value="InterPro"/>
</dbReference>
<dbReference type="Gene3D" id="1.10.340.30">
    <property type="entry name" value="Hypothetical protein, domain 2"/>
    <property type="match status" value="1"/>
</dbReference>
<dbReference type="InterPro" id="IPR011257">
    <property type="entry name" value="DNA_glycosylase"/>
</dbReference>
<feature type="binding site" evidence="2">
    <location>
        <position position="422"/>
    </location>
    <ligand>
        <name>Zn(2+)</name>
        <dbReference type="ChEBI" id="CHEBI:29105"/>
    </ligand>
</feature>
<dbReference type="GO" id="GO:0046872">
    <property type="term" value="F:metal ion binding"/>
    <property type="evidence" value="ECO:0007669"/>
    <property type="project" value="UniProtKB-KW"/>
</dbReference>
<accession>A0A498KBM4</accession>
<dbReference type="SUPFAM" id="SSF50156">
    <property type="entry name" value="PDZ domain-like"/>
    <property type="match status" value="1"/>
</dbReference>
<dbReference type="Pfam" id="PF03352">
    <property type="entry name" value="Adenine_glyco"/>
    <property type="match status" value="1"/>
</dbReference>
<feature type="binding site" evidence="2">
    <location>
        <position position="595"/>
    </location>
    <ligand>
        <name>Zn(2+)</name>
        <dbReference type="ChEBI" id="CHEBI:29105"/>
    </ligand>
</feature>
<dbReference type="InterPro" id="IPR040815">
    <property type="entry name" value="Nas2_N"/>
</dbReference>
<dbReference type="SUPFAM" id="SSF48150">
    <property type="entry name" value="DNA-glycosylase"/>
    <property type="match status" value="1"/>
</dbReference>